<dbReference type="PROSITE" id="PS50836">
    <property type="entry name" value="DOMON"/>
    <property type="match status" value="1"/>
</dbReference>
<feature type="compositionally biased region" description="Polar residues" evidence="3">
    <location>
        <begin position="730"/>
        <end position="743"/>
    </location>
</feature>
<dbReference type="InterPro" id="IPR019545">
    <property type="entry name" value="DM13_domain"/>
</dbReference>
<feature type="region of interest" description="Disordered" evidence="3">
    <location>
        <begin position="455"/>
        <end position="505"/>
    </location>
</feature>
<evidence type="ECO:0000256" key="1">
    <source>
        <dbReference type="ARBA" id="ARBA00022737"/>
    </source>
</evidence>
<keyword evidence="1" id="KW-0677">Repeat</keyword>
<feature type="domain" description="DM13" evidence="6">
    <location>
        <begin position="40"/>
        <end position="147"/>
    </location>
</feature>
<dbReference type="Pfam" id="PF10517">
    <property type="entry name" value="DM13"/>
    <property type="match status" value="2"/>
</dbReference>
<organism evidence="7 8">
    <name type="scientific">Allacma fusca</name>
    <dbReference type="NCBI Taxonomy" id="39272"/>
    <lineage>
        <taxon>Eukaryota</taxon>
        <taxon>Metazoa</taxon>
        <taxon>Ecdysozoa</taxon>
        <taxon>Arthropoda</taxon>
        <taxon>Hexapoda</taxon>
        <taxon>Collembola</taxon>
        <taxon>Symphypleona</taxon>
        <taxon>Sminthuridae</taxon>
        <taxon>Allacma</taxon>
    </lineage>
</organism>
<proteinExistence type="predicted"/>
<feature type="compositionally biased region" description="Basic and acidic residues" evidence="3">
    <location>
        <begin position="1714"/>
        <end position="1737"/>
    </location>
</feature>
<dbReference type="PROSITE" id="PS51549">
    <property type="entry name" value="DM13"/>
    <property type="match status" value="2"/>
</dbReference>
<evidence type="ECO:0000259" key="5">
    <source>
        <dbReference type="PROSITE" id="PS50836"/>
    </source>
</evidence>
<evidence type="ECO:0000256" key="2">
    <source>
        <dbReference type="SAM" id="Coils"/>
    </source>
</evidence>
<reference evidence="7" key="1">
    <citation type="submission" date="2021-06" db="EMBL/GenBank/DDBJ databases">
        <authorList>
            <person name="Hodson N. C."/>
            <person name="Mongue J. A."/>
            <person name="Jaron S. K."/>
        </authorList>
    </citation>
    <scope>NUCLEOTIDE SEQUENCE</scope>
</reference>
<feature type="compositionally biased region" description="Polar residues" evidence="3">
    <location>
        <begin position="1157"/>
        <end position="1170"/>
    </location>
</feature>
<evidence type="ECO:0000313" key="7">
    <source>
        <dbReference type="EMBL" id="CAG7836850.1"/>
    </source>
</evidence>
<keyword evidence="8" id="KW-1185">Reference proteome</keyword>
<name>A0A8J2PTS9_9HEXA</name>
<dbReference type="OrthoDB" id="2448405at2759"/>
<feature type="compositionally biased region" description="Polar residues" evidence="3">
    <location>
        <begin position="751"/>
        <end position="763"/>
    </location>
</feature>
<dbReference type="SMART" id="SM00664">
    <property type="entry name" value="DoH"/>
    <property type="match status" value="1"/>
</dbReference>
<feature type="compositionally biased region" description="Polar residues" evidence="3">
    <location>
        <begin position="477"/>
        <end position="489"/>
    </location>
</feature>
<feature type="compositionally biased region" description="Polar residues" evidence="3">
    <location>
        <begin position="1096"/>
        <end position="1106"/>
    </location>
</feature>
<evidence type="ECO:0000259" key="6">
    <source>
        <dbReference type="PROSITE" id="PS51549"/>
    </source>
</evidence>
<dbReference type="SMART" id="SM00686">
    <property type="entry name" value="DM13"/>
    <property type="match status" value="2"/>
</dbReference>
<feature type="signal peptide" evidence="4">
    <location>
        <begin position="1"/>
        <end position="25"/>
    </location>
</feature>
<feature type="region of interest" description="Disordered" evidence="3">
    <location>
        <begin position="1672"/>
        <end position="1741"/>
    </location>
</feature>
<feature type="compositionally biased region" description="Polar residues" evidence="3">
    <location>
        <begin position="1677"/>
        <end position="1693"/>
    </location>
</feature>
<feature type="region of interest" description="Disordered" evidence="3">
    <location>
        <begin position="1200"/>
        <end position="1298"/>
    </location>
</feature>
<feature type="compositionally biased region" description="Basic and acidic residues" evidence="3">
    <location>
        <begin position="1280"/>
        <end position="1298"/>
    </location>
</feature>
<dbReference type="InterPro" id="IPR057443">
    <property type="entry name" value="At5g54830-like"/>
</dbReference>
<gene>
    <name evidence="7" type="ORF">AFUS01_LOCUS46044</name>
</gene>
<dbReference type="Pfam" id="PF25489">
    <property type="entry name" value="At5g54830"/>
    <property type="match status" value="1"/>
</dbReference>
<feature type="region of interest" description="Disordered" evidence="3">
    <location>
        <begin position="1084"/>
        <end position="1174"/>
    </location>
</feature>
<dbReference type="PANTHER" id="PTHR24036">
    <property type="entry name" value="SKELETOR-RELATED"/>
    <property type="match status" value="1"/>
</dbReference>
<evidence type="ECO:0000256" key="4">
    <source>
        <dbReference type="SAM" id="SignalP"/>
    </source>
</evidence>
<dbReference type="InterPro" id="IPR052126">
    <property type="entry name" value="Spindle_Org/Thrombomodulin"/>
</dbReference>
<feature type="compositionally biased region" description="Polar residues" evidence="3">
    <location>
        <begin position="1267"/>
        <end position="1279"/>
    </location>
</feature>
<dbReference type="Pfam" id="PF03351">
    <property type="entry name" value="DOMON"/>
    <property type="match status" value="1"/>
</dbReference>
<feature type="compositionally biased region" description="Basic and acidic residues" evidence="3">
    <location>
        <begin position="1210"/>
        <end position="1227"/>
    </location>
</feature>
<feature type="region of interest" description="Disordered" evidence="3">
    <location>
        <begin position="723"/>
        <end position="809"/>
    </location>
</feature>
<feature type="compositionally biased region" description="Basic and acidic residues" evidence="3">
    <location>
        <begin position="794"/>
        <end position="809"/>
    </location>
</feature>
<feature type="region of interest" description="Disordered" evidence="3">
    <location>
        <begin position="1499"/>
        <end position="1522"/>
    </location>
</feature>
<keyword evidence="4" id="KW-0732">Signal</keyword>
<accession>A0A8J2PTS9</accession>
<feature type="domain" description="DM13" evidence="6">
    <location>
        <begin position="155"/>
        <end position="261"/>
    </location>
</feature>
<dbReference type="InterPro" id="IPR005018">
    <property type="entry name" value="DOMON_domain"/>
</dbReference>
<dbReference type="CDD" id="cd09631">
    <property type="entry name" value="DOMON_DOH"/>
    <property type="match status" value="1"/>
</dbReference>
<dbReference type="PANTHER" id="PTHR24036:SF13">
    <property type="entry name" value="PROTEIN SKELETOR, ISOFORMS D_E"/>
    <property type="match status" value="1"/>
</dbReference>
<protein>
    <recommendedName>
        <fullName evidence="9">Protein Skeletor</fullName>
    </recommendedName>
</protein>
<dbReference type="InterPro" id="IPR045266">
    <property type="entry name" value="DOH_DOMON"/>
</dbReference>
<evidence type="ECO:0000256" key="3">
    <source>
        <dbReference type="SAM" id="MobiDB-lite"/>
    </source>
</evidence>
<comment type="caution">
    <text evidence="7">The sequence shown here is derived from an EMBL/GenBank/DDBJ whole genome shotgun (WGS) entry which is preliminary data.</text>
</comment>
<feature type="compositionally biased region" description="Polar residues" evidence="3">
    <location>
        <begin position="1116"/>
        <end position="1129"/>
    </location>
</feature>
<evidence type="ECO:0008006" key="9">
    <source>
        <dbReference type="Google" id="ProtNLM"/>
    </source>
</evidence>
<dbReference type="Proteomes" id="UP000708208">
    <property type="component" value="Unassembled WGS sequence"/>
</dbReference>
<evidence type="ECO:0000313" key="8">
    <source>
        <dbReference type="Proteomes" id="UP000708208"/>
    </source>
</evidence>
<feature type="domain" description="DOMON" evidence="5">
    <location>
        <begin position="290"/>
        <end position="423"/>
    </location>
</feature>
<sequence>MGAYWNSVKPLALLLCTVIFTTANGTPTVSLSGAGNLFRGKYIGRLAKREHKVSGEVYAVDARTIHIRGFNYDGAGPDAFFWTGFTEHPSPQGIIIPNERGTKEVLGAYNNQDITITLPDGLTLRDVKWLAVWCRAFEVNFGDVPIPADLDYPQPHVLGSLAGQHDVSSGPIVVVDAQTILLPDFTYDGQAPDVHFWVGRGKPAPEGIRVPDETGGDTPLVKSDKKTMVLSLPGDLTIFDIDYFGVWCRLYYVDFGHVKVPKNLNVPPSLKMLGVTPQTKLNCEVLYDDLALEVRWAVAGESVVMQLVGKIDQGDYMSFGLSGDDSRSEMVGGDVVVGWFDKSTQRGHVVDYFLDSKSQCSGRRGTCPDSRLQQAGSNNVRLLSAAVVNGFTMLTFQRPIKAHDELDKNILTNGSQPVIWAVGPINQRQEASYHKVWNKEDLFIEFGRTPKWNCPAPEEQTSQTMTPTAFPAPVPASNLQNQPSGSSNKQQQQHHTQTLVTPQSPVQKDVAQYLSSPAKSPVQLADTSNRLDAWRVPPILCHEPEDRVFYAQMGPTGGKRGYSAITGQVGWGISWYINGLLVPEIYVVRGKTYTFVVEGGNDPEVPANYHPFYITDDSQGGYQHKPNAEKRNVRVFAGVGVDSKGETIPTATGRLCRWAEGEHSADTFGSYGAYQRSLSLHCDDGHPGILHWTPDENTPDLVYYQCYTHRYLGWKIHVVDSCESGGEPSADSSENVPSRQSLADQEVGESVQETASVLVANSNHIKRPTAEGNPIDSGEARVQSVADASNGKSKLPEHKSSLDKSQLNEKQEAVIPVRTTATVAPAQVLLATRPEHTSQYRRPLTPGTVQFTPSGYLHVPQGNIGLQRPGIPAHPQYGQVQFPQEGHTLIRNPESHHPYLSYTDHYGQRIVDNSGLIYEPRPGLDYFVGPTGRPAMALAHPIRYDGVPAAPLIYASTIAPQILTSTRQETPGNPTGGKILESQTIQGPLIRLKQPTVSPVALSSENVKYVDFLAPNYRLPTEGVVRGRPHSRNLPKREQLRNLGKEATEEIRMGLRSIGAEDVGDDSTFEIIKINDTGNLPFELPKEETAKIPNGTIRTPSSNLQTARAAARRQHQPNSDSQSSQTGETPVTEVYHAAEASSQGSQTMDRGAGVPGTRNNGIRSSFSRGNHMSKKFKDDAELDVVHTKEIPHEDMKITGKFQSINPEALTKPEKKPIAGQREKDQKTHGPGFDPHSVVPESGGFKPVLSEYNEESTDDKTQYELPTPSASSASLQTDQSAHPEQHRPIDAKTDRNDERGFKIPELTSLQPVFRPSPQDNFPKVSTSTRAATSPMQIIELPSNVIQKHYGARYPFQQIQGKAPFVRREYMTLQQESHPRPFQPQAPLFKLDESGRKKDLLIIKDLNAAANEHTPSAYFPQQQGNPHRLPTIPRLPPTHPGAILTYDGRPVDVSNGGISLRPSADLRTPSILHKPQFGTFRGEFPPPVPEFVPENLPQLGPQRGSTQQQHRRIPSQPTTNQKPNLVPAASFQTAVRVSPPLRPAVKPYTSWSTRTTTSSSKLEIIPNDDVAMVLVKAAEDQDIREELPKILQQLGSEFQADENNDQDENLRNHQQTRLSSQESSLKLAQDEIKRSAQEKDLEQNRQHQNSTDLHILTDIWSIINQDEATRIQSRRHFPASSQRSSVSPKETNQGPIHNEPVVARRQKRSSPALDSSRSEKSHQKRSADHGGHHDDDDHTHHHHANAGSSLLLEVYERLSPRNPVYTGTATFFSFTEEHILSFSSIFENLLRANH</sequence>
<dbReference type="EMBL" id="CAJVCH010571175">
    <property type="protein sequence ID" value="CAG7836850.1"/>
    <property type="molecule type" value="Genomic_DNA"/>
</dbReference>
<feature type="chain" id="PRO_5035254763" description="Protein Skeletor" evidence="4">
    <location>
        <begin position="26"/>
        <end position="1792"/>
    </location>
</feature>
<keyword evidence="2" id="KW-0175">Coiled coil</keyword>
<feature type="coiled-coil region" evidence="2">
    <location>
        <begin position="1616"/>
        <end position="1643"/>
    </location>
</feature>